<accession>A0A1G4I8Z0</accession>
<dbReference type="RefSeq" id="XP_067079439.1">
    <property type="nucleotide sequence ID" value="XM_067223338.1"/>
</dbReference>
<comment type="caution">
    <text evidence="1">The sequence shown here is derived from an EMBL/GenBank/DDBJ whole genome shotgun (WGS) entry which is preliminary data.</text>
</comment>
<evidence type="ECO:0000313" key="1">
    <source>
        <dbReference type="EMBL" id="SCU68245.1"/>
    </source>
</evidence>
<dbReference type="VEuPathDB" id="TriTrypDB:TEOVI_000783500"/>
<evidence type="ECO:0000313" key="2">
    <source>
        <dbReference type="Proteomes" id="UP000195570"/>
    </source>
</evidence>
<dbReference type="EMBL" id="CZPT02000937">
    <property type="protein sequence ID" value="SCU68245.1"/>
    <property type="molecule type" value="Genomic_DNA"/>
</dbReference>
<proteinExistence type="predicted"/>
<dbReference type="AlphaFoldDB" id="A0A1G4I8Z0"/>
<sequence length="208" mass="22698">MRETAIMNNRLVLPASASTDAENGSVHVRGGTRCCGPCCHSDQKRGRSVWTKPTLEADDTADSDACEDVVKRSERLLELLRVRKIQCDSAVDTSSMIYDVEAEMSPLAASGTRMCRAVFSQSSALVPLSSIAGDKDLVEFDVSGEEKTNPVPVSSRSLLKVAITCTDAETQTLPAPVGYRVENPIMTKPDWFVLRLCELDALLHIFFS</sequence>
<organism evidence="1 2">
    <name type="scientific">Trypanosoma equiperdum</name>
    <dbReference type="NCBI Taxonomy" id="5694"/>
    <lineage>
        <taxon>Eukaryota</taxon>
        <taxon>Discoba</taxon>
        <taxon>Euglenozoa</taxon>
        <taxon>Kinetoplastea</taxon>
        <taxon>Metakinetoplastina</taxon>
        <taxon>Trypanosomatida</taxon>
        <taxon>Trypanosomatidae</taxon>
        <taxon>Trypanosoma</taxon>
    </lineage>
</organism>
<reference evidence="1" key="1">
    <citation type="submission" date="2016-09" db="EMBL/GenBank/DDBJ databases">
        <authorList>
            <person name="Hebert L."/>
            <person name="Moumen B."/>
        </authorList>
    </citation>
    <scope>NUCLEOTIDE SEQUENCE [LARGE SCALE GENOMIC DNA]</scope>
    <source>
        <strain evidence="1">OVI</strain>
    </source>
</reference>
<protein>
    <submittedName>
        <fullName evidence="1">Uncharacterized protein</fullName>
    </submittedName>
</protein>
<dbReference type="Proteomes" id="UP000195570">
    <property type="component" value="Unassembled WGS sequence"/>
</dbReference>
<gene>
    <name evidence="1" type="ORF">TEOVI_000783500</name>
</gene>
<dbReference type="GeneID" id="92381769"/>
<name>A0A1G4I8Z0_TRYEQ</name>
<keyword evidence="2" id="KW-1185">Reference proteome</keyword>